<reference evidence="1 2" key="1">
    <citation type="submission" date="2014-04" db="EMBL/GenBank/DDBJ databases">
        <authorList>
            <consortium name="DOE Joint Genome Institute"/>
            <person name="Kuo A."/>
            <person name="Kohler A."/>
            <person name="Jargeat P."/>
            <person name="Nagy L.G."/>
            <person name="Floudas D."/>
            <person name="Copeland A."/>
            <person name="Barry K.W."/>
            <person name="Cichocki N."/>
            <person name="Veneault-Fourrey C."/>
            <person name="LaButti K."/>
            <person name="Lindquist E.A."/>
            <person name="Lipzen A."/>
            <person name="Lundell T."/>
            <person name="Morin E."/>
            <person name="Murat C."/>
            <person name="Sun H."/>
            <person name="Tunlid A."/>
            <person name="Henrissat B."/>
            <person name="Grigoriev I.V."/>
            <person name="Hibbett D.S."/>
            <person name="Martin F."/>
            <person name="Nordberg H.P."/>
            <person name="Cantor M.N."/>
            <person name="Hua S.X."/>
        </authorList>
    </citation>
    <scope>NUCLEOTIDE SEQUENCE [LARGE SCALE GENOMIC DNA]</scope>
    <source>
        <strain evidence="1 2">Ve08.2h10</strain>
    </source>
</reference>
<organism evidence="1 2">
    <name type="scientific">Paxillus rubicundulus Ve08.2h10</name>
    <dbReference type="NCBI Taxonomy" id="930991"/>
    <lineage>
        <taxon>Eukaryota</taxon>
        <taxon>Fungi</taxon>
        <taxon>Dikarya</taxon>
        <taxon>Basidiomycota</taxon>
        <taxon>Agaricomycotina</taxon>
        <taxon>Agaricomycetes</taxon>
        <taxon>Agaricomycetidae</taxon>
        <taxon>Boletales</taxon>
        <taxon>Paxilineae</taxon>
        <taxon>Paxillaceae</taxon>
        <taxon>Paxillus</taxon>
    </lineage>
</organism>
<protein>
    <submittedName>
        <fullName evidence="1">Uncharacterized protein</fullName>
    </submittedName>
</protein>
<feature type="non-terminal residue" evidence="1">
    <location>
        <position position="1"/>
    </location>
</feature>
<dbReference type="HOGENOM" id="CLU_2747031_0_0_1"/>
<evidence type="ECO:0000313" key="2">
    <source>
        <dbReference type="Proteomes" id="UP000054538"/>
    </source>
</evidence>
<accession>A0A0D0D6Q5</accession>
<keyword evidence="2" id="KW-1185">Reference proteome</keyword>
<sequence>SLLVHVTFALSHFCGYLFTIIPLRNSTLLTRCQAQGKETPSFASWLPWSLVIQKCHFQGRVCPSIYLLDVW</sequence>
<reference evidence="2" key="2">
    <citation type="submission" date="2015-01" db="EMBL/GenBank/DDBJ databases">
        <title>Evolutionary Origins and Diversification of the Mycorrhizal Mutualists.</title>
        <authorList>
            <consortium name="DOE Joint Genome Institute"/>
            <consortium name="Mycorrhizal Genomics Consortium"/>
            <person name="Kohler A."/>
            <person name="Kuo A."/>
            <person name="Nagy L.G."/>
            <person name="Floudas D."/>
            <person name="Copeland A."/>
            <person name="Barry K.W."/>
            <person name="Cichocki N."/>
            <person name="Veneault-Fourrey C."/>
            <person name="LaButti K."/>
            <person name="Lindquist E.A."/>
            <person name="Lipzen A."/>
            <person name="Lundell T."/>
            <person name="Morin E."/>
            <person name="Murat C."/>
            <person name="Riley R."/>
            <person name="Ohm R."/>
            <person name="Sun H."/>
            <person name="Tunlid A."/>
            <person name="Henrissat B."/>
            <person name="Grigoriev I.V."/>
            <person name="Hibbett D.S."/>
            <person name="Martin F."/>
        </authorList>
    </citation>
    <scope>NUCLEOTIDE SEQUENCE [LARGE SCALE GENOMIC DNA]</scope>
    <source>
        <strain evidence="2">Ve08.2h10</strain>
    </source>
</reference>
<dbReference type="InParanoid" id="A0A0D0D6Q5"/>
<proteinExistence type="predicted"/>
<dbReference type="Proteomes" id="UP000054538">
    <property type="component" value="Unassembled WGS sequence"/>
</dbReference>
<name>A0A0D0D6Q5_9AGAM</name>
<dbReference type="AlphaFoldDB" id="A0A0D0D6Q5"/>
<evidence type="ECO:0000313" key="1">
    <source>
        <dbReference type="EMBL" id="KIK75849.1"/>
    </source>
</evidence>
<dbReference type="EMBL" id="KN827814">
    <property type="protein sequence ID" value="KIK75849.1"/>
    <property type="molecule type" value="Genomic_DNA"/>
</dbReference>
<gene>
    <name evidence="1" type="ORF">PAXRUDRAFT_171476</name>
</gene>